<dbReference type="NCBIfam" id="TIGR01550">
    <property type="entry name" value="DOC_P1"/>
    <property type="match status" value="1"/>
</dbReference>
<dbReference type="PANTHER" id="PTHR39426:SF1">
    <property type="entry name" value="HOMOLOGY TO DEATH-ON-CURING PROTEIN OF PHAGE P1"/>
    <property type="match status" value="1"/>
</dbReference>
<name>A0ABT8M6R5_9EURY</name>
<accession>A0ABT8M6R5</accession>
<dbReference type="PROSITE" id="PS51459">
    <property type="entry name" value="FIDO"/>
    <property type="match status" value="1"/>
</dbReference>
<evidence type="ECO:0000259" key="1">
    <source>
        <dbReference type="PROSITE" id="PS51459"/>
    </source>
</evidence>
<dbReference type="Pfam" id="PF02661">
    <property type="entry name" value="Fic"/>
    <property type="match status" value="1"/>
</dbReference>
<keyword evidence="3" id="KW-1185">Reference proteome</keyword>
<organism evidence="2 3">
    <name type="scientific">Methanoculleus frigidifontis</name>
    <dbReference type="NCBI Taxonomy" id="2584085"/>
    <lineage>
        <taxon>Archaea</taxon>
        <taxon>Methanobacteriati</taxon>
        <taxon>Methanobacteriota</taxon>
        <taxon>Stenosarchaea group</taxon>
        <taxon>Methanomicrobia</taxon>
        <taxon>Methanomicrobiales</taxon>
        <taxon>Methanomicrobiaceae</taxon>
        <taxon>Methanoculleus</taxon>
    </lineage>
</organism>
<gene>
    <name evidence="2" type="ORF">FGU65_01690</name>
</gene>
<dbReference type="PANTHER" id="PTHR39426">
    <property type="entry name" value="HOMOLOGY TO DEATH-ON-CURING PROTEIN OF PHAGE P1"/>
    <property type="match status" value="1"/>
</dbReference>
<dbReference type="InterPro" id="IPR053737">
    <property type="entry name" value="Type_II_TA_Toxin"/>
</dbReference>
<evidence type="ECO:0000313" key="2">
    <source>
        <dbReference type="EMBL" id="MDN7023622.1"/>
    </source>
</evidence>
<reference evidence="2" key="1">
    <citation type="submission" date="2019-05" db="EMBL/GenBank/DDBJ databases">
        <title>Methanoculleus sp. FWC-SCC1, a methanogenic archaeon isolated from deep marine cold seep.</title>
        <authorList>
            <person name="Chen Y.-W."/>
            <person name="Chen S.-C."/>
            <person name="Teng N.-H."/>
            <person name="Lai M.-C."/>
        </authorList>
    </citation>
    <scope>NUCLEOTIDE SEQUENCE</scope>
    <source>
        <strain evidence="2">FWC-SCC1</strain>
    </source>
</reference>
<comment type="caution">
    <text evidence="2">The sequence shown here is derived from an EMBL/GenBank/DDBJ whole genome shotgun (WGS) entry which is preliminary data.</text>
</comment>
<sequence>MILSDEQIGRLSPFARHVIHIQEEIISKSNLEEDRGSARNVRDPGVFGSIDFFLEYEARFETFGDAVYRAAWILHALATRHPFQNGNKRTAFTVADTLLRVECGCKIGSLQREKAAFIIAVASYLHDVADVESWIRENLEETE</sequence>
<proteinExistence type="predicted"/>
<dbReference type="InterPro" id="IPR003812">
    <property type="entry name" value="Fido"/>
</dbReference>
<dbReference type="Gene3D" id="1.20.120.1870">
    <property type="entry name" value="Fic/DOC protein, Fido domain"/>
    <property type="match status" value="1"/>
</dbReference>
<dbReference type="SUPFAM" id="SSF140931">
    <property type="entry name" value="Fic-like"/>
    <property type="match status" value="1"/>
</dbReference>
<feature type="domain" description="Fido" evidence="1">
    <location>
        <begin position="14"/>
        <end position="137"/>
    </location>
</feature>
<dbReference type="EMBL" id="VCYH01000001">
    <property type="protein sequence ID" value="MDN7023622.1"/>
    <property type="molecule type" value="Genomic_DNA"/>
</dbReference>
<protein>
    <submittedName>
        <fullName evidence="2">Fic family protein</fullName>
    </submittedName>
</protein>
<dbReference type="Proteomes" id="UP001168338">
    <property type="component" value="Unassembled WGS sequence"/>
</dbReference>
<dbReference type="InterPro" id="IPR036597">
    <property type="entry name" value="Fido-like_dom_sf"/>
</dbReference>
<dbReference type="InterPro" id="IPR006440">
    <property type="entry name" value="Doc"/>
</dbReference>
<evidence type="ECO:0000313" key="3">
    <source>
        <dbReference type="Proteomes" id="UP001168338"/>
    </source>
</evidence>